<evidence type="ECO:0000313" key="1">
    <source>
        <dbReference type="EMBL" id="KAK7994246.1"/>
    </source>
</evidence>
<accession>A0ABR1R012</accession>
<dbReference type="Proteomes" id="UP001396898">
    <property type="component" value="Unassembled WGS sequence"/>
</dbReference>
<keyword evidence="2" id="KW-1185">Reference proteome</keyword>
<evidence type="ECO:0000313" key="2">
    <source>
        <dbReference type="Proteomes" id="UP001396898"/>
    </source>
</evidence>
<name>A0ABR1R012_9PEZI</name>
<comment type="caution">
    <text evidence="1">The sequence shown here is derived from an EMBL/GenBank/DDBJ whole genome shotgun (WGS) entry which is preliminary data.</text>
</comment>
<dbReference type="EMBL" id="JAQQWI010000024">
    <property type="protein sequence ID" value="KAK7994246.1"/>
    <property type="molecule type" value="Genomic_DNA"/>
</dbReference>
<sequence length="74" mass="7942">MAHKVLPILEPGAVPLWEVDLGAYECDQKPILAASIDFDYHGPQNPDWGVPPSLCSAHPKIVRPSGALLKAATK</sequence>
<proteinExistence type="predicted"/>
<gene>
    <name evidence="1" type="ORF">PG991_015834</name>
</gene>
<organism evidence="1 2">
    <name type="scientific">Apiospora marii</name>
    <dbReference type="NCBI Taxonomy" id="335849"/>
    <lineage>
        <taxon>Eukaryota</taxon>
        <taxon>Fungi</taxon>
        <taxon>Dikarya</taxon>
        <taxon>Ascomycota</taxon>
        <taxon>Pezizomycotina</taxon>
        <taxon>Sordariomycetes</taxon>
        <taxon>Xylariomycetidae</taxon>
        <taxon>Amphisphaeriales</taxon>
        <taxon>Apiosporaceae</taxon>
        <taxon>Apiospora</taxon>
    </lineage>
</organism>
<reference evidence="1 2" key="1">
    <citation type="submission" date="2023-01" db="EMBL/GenBank/DDBJ databases">
        <title>Analysis of 21 Apiospora genomes using comparative genomics revels a genus with tremendous synthesis potential of carbohydrate active enzymes and secondary metabolites.</title>
        <authorList>
            <person name="Sorensen T."/>
        </authorList>
    </citation>
    <scope>NUCLEOTIDE SEQUENCE [LARGE SCALE GENOMIC DNA]</scope>
    <source>
        <strain evidence="1 2">CBS 20057</strain>
    </source>
</reference>
<protein>
    <submittedName>
        <fullName evidence="1">Uncharacterized protein</fullName>
    </submittedName>
</protein>